<keyword evidence="2" id="KW-1133">Transmembrane helix</keyword>
<evidence type="ECO:0000256" key="1">
    <source>
        <dbReference type="SAM" id="MobiDB-lite"/>
    </source>
</evidence>
<evidence type="ECO:0000313" key="4">
    <source>
        <dbReference type="Proteomes" id="UP001627154"/>
    </source>
</evidence>
<evidence type="ECO:0000256" key="2">
    <source>
        <dbReference type="SAM" id="Phobius"/>
    </source>
</evidence>
<keyword evidence="4" id="KW-1185">Reference proteome</keyword>
<feature type="region of interest" description="Disordered" evidence="1">
    <location>
        <begin position="16"/>
        <end position="49"/>
    </location>
</feature>
<dbReference type="AlphaFoldDB" id="A0ABD2WV91"/>
<proteinExistence type="predicted"/>
<organism evidence="3 4">
    <name type="scientific">Trichogramma kaykai</name>
    <dbReference type="NCBI Taxonomy" id="54128"/>
    <lineage>
        <taxon>Eukaryota</taxon>
        <taxon>Metazoa</taxon>
        <taxon>Ecdysozoa</taxon>
        <taxon>Arthropoda</taxon>
        <taxon>Hexapoda</taxon>
        <taxon>Insecta</taxon>
        <taxon>Pterygota</taxon>
        <taxon>Neoptera</taxon>
        <taxon>Endopterygota</taxon>
        <taxon>Hymenoptera</taxon>
        <taxon>Apocrita</taxon>
        <taxon>Proctotrupomorpha</taxon>
        <taxon>Chalcidoidea</taxon>
        <taxon>Trichogrammatidae</taxon>
        <taxon>Trichogramma</taxon>
    </lineage>
</organism>
<accession>A0ABD2WV91</accession>
<dbReference type="EMBL" id="JBJJXI010000069">
    <property type="protein sequence ID" value="KAL3396850.1"/>
    <property type="molecule type" value="Genomic_DNA"/>
</dbReference>
<keyword evidence="2" id="KW-0812">Transmembrane</keyword>
<evidence type="ECO:0008006" key="5">
    <source>
        <dbReference type="Google" id="ProtNLM"/>
    </source>
</evidence>
<protein>
    <recommendedName>
        <fullName evidence="5">ATP-grasp domain-containing protein</fullName>
    </recommendedName>
</protein>
<feature type="region of interest" description="Disordered" evidence="1">
    <location>
        <begin position="77"/>
        <end position="96"/>
    </location>
</feature>
<dbReference type="Proteomes" id="UP001627154">
    <property type="component" value="Unassembled WGS sequence"/>
</dbReference>
<sequence>MPACSSEGACLEGLWASSPSNSKSSSPAASAAVLPPTTGTTSASSPTSTSTTTALISLLERRQSHINKAELSRLKVDGSPISNGRHATRPQQAAPQERSSAARRIFGYLLLWPALWVSFWFWVGWLCLQPGLACLRLLAWPGERYNSRQQTAAGPRRAARPCVLLSGGSSVQTVRLARSLSEAGARVVVCELEGLFGLARFSRACTRYYSVPRPGPRSGAAAYVRALRDIVSRERVSAFVPVNTANPAYYDALARKHLESLGVDCWVPRAQECLRLDDPLELLSRARKAGLAVPTYRLLSGGLQEAQALSESGDLRGPYVAVPVGPVGMRERGPELRLPLSPAELQRYSELRSRWLVLLEPCGARFVTCTTLRDTRLLSNVTCRLEVARNGTTTLLPEPRADIDHWLERYFELGWVDSAGCINGHLSFRFGLGPGNELLPLGCRVGLGPAYLSQEARHARLLLRPLIGVPRQTSLQQLHQQQQASCGHGDHASESSSRGLDKREALFIYWDPLPYCVYCWVQLPFRRLADALGAQRAQHQPPLAVVQ</sequence>
<gene>
    <name evidence="3" type="ORF">TKK_009412</name>
</gene>
<dbReference type="Gene3D" id="3.40.50.20">
    <property type="match status" value="1"/>
</dbReference>
<keyword evidence="2" id="KW-0472">Membrane</keyword>
<evidence type="ECO:0000313" key="3">
    <source>
        <dbReference type="EMBL" id="KAL3396850.1"/>
    </source>
</evidence>
<comment type="caution">
    <text evidence="3">The sequence shown here is derived from an EMBL/GenBank/DDBJ whole genome shotgun (WGS) entry which is preliminary data.</text>
</comment>
<reference evidence="3 4" key="1">
    <citation type="journal article" date="2024" name="bioRxiv">
        <title>A reference genome for Trichogramma kaykai: A tiny desert-dwelling parasitoid wasp with competing sex-ratio distorters.</title>
        <authorList>
            <person name="Culotta J."/>
            <person name="Lindsey A.R."/>
        </authorList>
    </citation>
    <scope>NUCLEOTIDE SEQUENCE [LARGE SCALE GENOMIC DNA]</scope>
    <source>
        <strain evidence="3 4">KSX58</strain>
    </source>
</reference>
<feature type="transmembrane region" description="Helical" evidence="2">
    <location>
        <begin position="105"/>
        <end position="125"/>
    </location>
</feature>
<name>A0ABD2WV91_9HYME</name>